<evidence type="ECO:0000313" key="2">
    <source>
        <dbReference type="Proteomes" id="UP001206013"/>
    </source>
</evidence>
<dbReference type="RefSeq" id="WP_256134430.1">
    <property type="nucleotide sequence ID" value="NZ_JANFYM010000008.1"/>
</dbReference>
<protein>
    <recommendedName>
        <fullName evidence="3">DUF4192 family protein</fullName>
    </recommendedName>
</protein>
<dbReference type="AlphaFoldDB" id="A0AAW5JXG0"/>
<proteinExistence type="predicted"/>
<dbReference type="Proteomes" id="UP001206013">
    <property type="component" value="Unassembled WGS sequence"/>
</dbReference>
<evidence type="ECO:0000313" key="1">
    <source>
        <dbReference type="EMBL" id="MCQ4793329.1"/>
    </source>
</evidence>
<dbReference type="EMBL" id="JANFYM010000008">
    <property type="protein sequence ID" value="MCQ4793329.1"/>
    <property type="molecule type" value="Genomic_DNA"/>
</dbReference>
<evidence type="ECO:0008006" key="3">
    <source>
        <dbReference type="Google" id="ProtNLM"/>
    </source>
</evidence>
<organism evidence="1 2">
    <name type="scientific">Bifidobacterium adolescentis</name>
    <dbReference type="NCBI Taxonomy" id="1680"/>
    <lineage>
        <taxon>Bacteria</taxon>
        <taxon>Bacillati</taxon>
        <taxon>Actinomycetota</taxon>
        <taxon>Actinomycetes</taxon>
        <taxon>Bifidobacteriales</taxon>
        <taxon>Bifidobacteriaceae</taxon>
        <taxon>Bifidobacterium</taxon>
    </lineage>
</organism>
<accession>A0AAW5JXG0</accession>
<gene>
    <name evidence="1" type="ORF">NE692_07650</name>
</gene>
<sequence>MQTIDKKSTTLETLADLFRDAFEEWLSGLDMERPALSEQSKKTLAESMRASMAWRDSILVSVTCSNSSEYDAVKLKGFAFHREHEEWLGRMISGSLKDETLGEDRTVCRRAVGMLFDIVEAVEDIDIELQAQPLAVISYLLWWMGDARAMLTAMRAVAIDEECSLAAIVIGAVHGDRWPASARRD</sequence>
<comment type="caution">
    <text evidence="1">The sequence shown here is derived from an EMBL/GenBank/DDBJ whole genome shotgun (WGS) entry which is preliminary data.</text>
</comment>
<reference evidence="1" key="1">
    <citation type="submission" date="2022-06" db="EMBL/GenBank/DDBJ databases">
        <title>Isolation of gut microbiota from human fecal samples.</title>
        <authorList>
            <person name="Pamer E.G."/>
            <person name="Barat B."/>
            <person name="Waligurski E."/>
            <person name="Medina S."/>
            <person name="Paddock L."/>
            <person name="Mostad J."/>
        </authorList>
    </citation>
    <scope>NUCLEOTIDE SEQUENCE</scope>
    <source>
        <strain evidence="1">SL.1.01</strain>
    </source>
</reference>
<name>A0AAW5JXG0_BIFAD</name>